<evidence type="ECO:0000259" key="1">
    <source>
        <dbReference type="Pfam" id="PF09413"/>
    </source>
</evidence>
<evidence type="ECO:0000313" key="3">
    <source>
        <dbReference type="Proteomes" id="UP000317318"/>
    </source>
</evidence>
<dbReference type="EMBL" id="CP036268">
    <property type="protein sequence ID" value="QDT38550.1"/>
    <property type="molecule type" value="Genomic_DNA"/>
</dbReference>
<dbReference type="Proteomes" id="UP000317318">
    <property type="component" value="Chromosome"/>
</dbReference>
<dbReference type="OrthoDB" id="9814654at2"/>
<gene>
    <name evidence="2" type="ORF">Pan189_29450</name>
</gene>
<reference evidence="2 3" key="1">
    <citation type="submission" date="2019-02" db="EMBL/GenBank/DDBJ databases">
        <title>Deep-cultivation of Planctomycetes and their phenomic and genomic characterization uncovers novel biology.</title>
        <authorList>
            <person name="Wiegand S."/>
            <person name="Jogler M."/>
            <person name="Boedeker C."/>
            <person name="Pinto D."/>
            <person name="Vollmers J."/>
            <person name="Rivas-Marin E."/>
            <person name="Kohn T."/>
            <person name="Peeters S.H."/>
            <person name="Heuer A."/>
            <person name="Rast P."/>
            <person name="Oberbeckmann S."/>
            <person name="Bunk B."/>
            <person name="Jeske O."/>
            <person name="Meyerdierks A."/>
            <person name="Storesund J.E."/>
            <person name="Kallscheuer N."/>
            <person name="Luecker S."/>
            <person name="Lage O.M."/>
            <person name="Pohl T."/>
            <person name="Merkel B.J."/>
            <person name="Hornburger P."/>
            <person name="Mueller R.-W."/>
            <person name="Bruemmer F."/>
            <person name="Labrenz M."/>
            <person name="Spormann A.M."/>
            <person name="Op den Camp H."/>
            <person name="Overmann J."/>
            <person name="Amann R."/>
            <person name="Jetten M.S.M."/>
            <person name="Mascher T."/>
            <person name="Medema M.H."/>
            <person name="Devos D.P."/>
            <person name="Kaster A.-K."/>
            <person name="Ovreas L."/>
            <person name="Rohde M."/>
            <person name="Galperin M.Y."/>
            <person name="Jogler C."/>
        </authorList>
    </citation>
    <scope>NUCLEOTIDE SEQUENCE [LARGE SCALE GENOMIC DNA]</scope>
    <source>
        <strain evidence="2 3">Pan189</strain>
    </source>
</reference>
<accession>A0A517R3X9</accession>
<dbReference type="Pfam" id="PF09413">
    <property type="entry name" value="DUF2007"/>
    <property type="match status" value="1"/>
</dbReference>
<feature type="domain" description="DUF2007" evidence="1">
    <location>
        <begin position="1"/>
        <end position="68"/>
    </location>
</feature>
<evidence type="ECO:0000313" key="2">
    <source>
        <dbReference type="EMBL" id="QDT38550.1"/>
    </source>
</evidence>
<name>A0A517R3X9_9PLAN</name>
<dbReference type="RefSeq" id="WP_145364649.1">
    <property type="nucleotide sequence ID" value="NZ_CP036268.1"/>
</dbReference>
<dbReference type="KEGG" id="svp:Pan189_29450"/>
<sequence length="114" mass="12513">MYRIFSAPEAATVYIAKQALENHGIESIVQNDGLQQAAGDLAPINAWAELWILDESRLTEASAVLRDAFENRGEDENSLGAWQCESCGEKLPPSFDVCWKCGDNRPEPITGTIS</sequence>
<protein>
    <recommendedName>
        <fullName evidence="1">DUF2007 domain-containing protein</fullName>
    </recommendedName>
</protein>
<keyword evidence="3" id="KW-1185">Reference proteome</keyword>
<dbReference type="AlphaFoldDB" id="A0A517R3X9"/>
<dbReference type="InterPro" id="IPR018551">
    <property type="entry name" value="DUF2007"/>
</dbReference>
<proteinExistence type="predicted"/>
<organism evidence="2 3">
    <name type="scientific">Stratiformator vulcanicus</name>
    <dbReference type="NCBI Taxonomy" id="2527980"/>
    <lineage>
        <taxon>Bacteria</taxon>
        <taxon>Pseudomonadati</taxon>
        <taxon>Planctomycetota</taxon>
        <taxon>Planctomycetia</taxon>
        <taxon>Planctomycetales</taxon>
        <taxon>Planctomycetaceae</taxon>
        <taxon>Stratiformator</taxon>
    </lineage>
</organism>